<name>A0A1W1I1E1_9BACT</name>
<gene>
    <name evidence="2" type="ORF">NSJP_0648</name>
</gene>
<dbReference type="EMBL" id="LT828648">
    <property type="protein sequence ID" value="SLM46820.1"/>
    <property type="molecule type" value="Genomic_DNA"/>
</dbReference>
<organism evidence="2 3">
    <name type="scientific">Nitrospira japonica</name>
    <dbReference type="NCBI Taxonomy" id="1325564"/>
    <lineage>
        <taxon>Bacteria</taxon>
        <taxon>Pseudomonadati</taxon>
        <taxon>Nitrospirota</taxon>
        <taxon>Nitrospiria</taxon>
        <taxon>Nitrospirales</taxon>
        <taxon>Nitrospiraceae</taxon>
        <taxon>Nitrospira</taxon>
    </lineage>
</organism>
<evidence type="ECO:0000313" key="2">
    <source>
        <dbReference type="EMBL" id="SLM46820.1"/>
    </source>
</evidence>
<dbReference type="KEGG" id="nja:NSJP_0648"/>
<dbReference type="InterPro" id="IPR026634">
    <property type="entry name" value="TPST-like"/>
</dbReference>
<dbReference type="Pfam" id="PF13469">
    <property type="entry name" value="Sulfotransfer_3"/>
    <property type="match status" value="1"/>
</dbReference>
<keyword evidence="1" id="KW-0808">Transferase</keyword>
<evidence type="ECO:0008006" key="4">
    <source>
        <dbReference type="Google" id="ProtNLM"/>
    </source>
</evidence>
<protein>
    <recommendedName>
        <fullName evidence="4">Sulfotransferase</fullName>
    </recommendedName>
</protein>
<dbReference type="SUPFAM" id="SSF52540">
    <property type="entry name" value="P-loop containing nucleoside triphosphate hydrolases"/>
    <property type="match status" value="1"/>
</dbReference>
<evidence type="ECO:0000256" key="1">
    <source>
        <dbReference type="ARBA" id="ARBA00022679"/>
    </source>
</evidence>
<proteinExistence type="predicted"/>
<keyword evidence="3" id="KW-1185">Reference proteome</keyword>
<dbReference type="RefSeq" id="WP_172834113.1">
    <property type="nucleotide sequence ID" value="NZ_LT828648.1"/>
</dbReference>
<evidence type="ECO:0000313" key="3">
    <source>
        <dbReference type="Proteomes" id="UP000192042"/>
    </source>
</evidence>
<accession>A0A1W1I1E1</accession>
<reference evidence="2 3" key="1">
    <citation type="submission" date="2017-03" db="EMBL/GenBank/DDBJ databases">
        <authorList>
            <person name="Afonso C.L."/>
            <person name="Miller P.J."/>
            <person name="Scott M.A."/>
            <person name="Spackman E."/>
            <person name="Goraichik I."/>
            <person name="Dimitrov K.M."/>
            <person name="Suarez D.L."/>
            <person name="Swayne D.E."/>
        </authorList>
    </citation>
    <scope>NUCLEOTIDE SEQUENCE [LARGE SCALE GENOMIC DNA]</scope>
    <source>
        <strain evidence="2">Genome sequencing of Nitrospira japonica strain NJ11</strain>
    </source>
</reference>
<dbReference type="InterPro" id="IPR027417">
    <property type="entry name" value="P-loop_NTPase"/>
</dbReference>
<dbReference type="Proteomes" id="UP000192042">
    <property type="component" value="Chromosome I"/>
</dbReference>
<dbReference type="AlphaFoldDB" id="A0A1W1I1E1"/>
<dbReference type="GO" id="GO:0008476">
    <property type="term" value="F:protein-tyrosine sulfotransferase activity"/>
    <property type="evidence" value="ECO:0007669"/>
    <property type="project" value="InterPro"/>
</dbReference>
<dbReference type="PANTHER" id="PTHR12788:SF10">
    <property type="entry name" value="PROTEIN-TYROSINE SULFOTRANSFERASE"/>
    <property type="match status" value="1"/>
</dbReference>
<dbReference type="PANTHER" id="PTHR12788">
    <property type="entry name" value="PROTEIN-TYROSINE SULFOTRANSFERASE 2"/>
    <property type="match status" value="1"/>
</dbReference>
<dbReference type="Gene3D" id="3.40.50.300">
    <property type="entry name" value="P-loop containing nucleotide triphosphate hydrolases"/>
    <property type="match status" value="1"/>
</dbReference>
<sequence>MSPTQEDTPLITQPIFVIGCNRSGTTLLFETLSRHPSLWSLYVEAQDVWYKHYPIHAEHGDRVTECPSAAVRNQVQSALYSLAHNKEYLKDRAVWQFVPRKLMQRPIVDAYKTPPIRLVEKTPANCLRIPFLARLFPDAKFIFVIRRGEDAVSSLMEGWKVWSRTDHAAWSFNRWHYLVPPGWQRWIGKELVDICAFQWMEANATAWTDLNEHCQGRYIAVRHEDLLVRPHVEYDTIWKFCELPPSKYFTAQLDSIQRRVYTTGGSAPRPDKWKDLHYTEIQSIRPLLEPLNKQFYPHD</sequence>
<dbReference type="STRING" id="1325564.NSJP_0648"/>